<feature type="domain" description="Aminotransferase class I/classII large" evidence="12">
    <location>
        <begin position="20"/>
        <end position="343"/>
    </location>
</feature>
<evidence type="ECO:0000256" key="11">
    <source>
        <dbReference type="HAMAP-Rule" id="MF_01023"/>
    </source>
</evidence>
<dbReference type="CDD" id="cd00609">
    <property type="entry name" value="AAT_like"/>
    <property type="match status" value="1"/>
</dbReference>
<dbReference type="Proteomes" id="UP000218627">
    <property type="component" value="Unassembled WGS sequence"/>
</dbReference>
<keyword evidence="8 11" id="KW-0663">Pyridoxal phosphate</keyword>
<evidence type="ECO:0000256" key="6">
    <source>
        <dbReference type="ARBA" id="ARBA00022605"/>
    </source>
</evidence>
<comment type="catalytic activity">
    <reaction evidence="10 11">
        <text>L-histidinol phosphate + 2-oxoglutarate = 3-(imidazol-4-yl)-2-oxopropyl phosphate + L-glutamate</text>
        <dbReference type="Rhea" id="RHEA:23744"/>
        <dbReference type="ChEBI" id="CHEBI:16810"/>
        <dbReference type="ChEBI" id="CHEBI:29985"/>
        <dbReference type="ChEBI" id="CHEBI:57766"/>
        <dbReference type="ChEBI" id="CHEBI:57980"/>
        <dbReference type="EC" id="2.6.1.9"/>
    </reaction>
</comment>
<dbReference type="Gene3D" id="3.40.640.10">
    <property type="entry name" value="Type I PLP-dependent aspartate aminotransferase-like (Major domain)"/>
    <property type="match status" value="1"/>
</dbReference>
<dbReference type="EC" id="2.6.1.9" evidence="11"/>
<keyword evidence="6 11" id="KW-0028">Amino-acid biosynthesis</keyword>
<keyword evidence="14" id="KW-1185">Reference proteome</keyword>
<dbReference type="RefSeq" id="WP_096602541.1">
    <property type="nucleotide sequence ID" value="NZ_OBEN01000007.1"/>
</dbReference>
<evidence type="ECO:0000256" key="7">
    <source>
        <dbReference type="ARBA" id="ARBA00022679"/>
    </source>
</evidence>
<dbReference type="Pfam" id="PF00155">
    <property type="entry name" value="Aminotran_1_2"/>
    <property type="match status" value="1"/>
</dbReference>
<dbReference type="InterPro" id="IPR004839">
    <property type="entry name" value="Aminotransferase_I/II_large"/>
</dbReference>
<dbReference type="EMBL" id="OBEN01000007">
    <property type="protein sequence ID" value="SNZ15087.1"/>
    <property type="molecule type" value="Genomic_DNA"/>
</dbReference>
<dbReference type="InterPro" id="IPR005861">
    <property type="entry name" value="HisP_aminotrans"/>
</dbReference>
<sequence>MISDRIKKLSPYKTETAQAKIRLSSNELPLHLPEDVRIRIAQEVSKIPINKYPDPNASELKEVLSEHLKVKEENIVLGNGSDELIYYLSVAVGEPNRGVFYPVPTFPMYEISAKVFGRERVEVPLDENMDIDLPLSLNAIKTHSPVLAFISYPNNPTGMCFTQSKIESIRQEGLFTVIDEAYFHFSKKTFLEDAIKREDTVVLRTLSKIGMAGLRVGILIAKEEIAYEINKMRLPFNITYPSQVIARLMLTEFYPLIEESINTVIKERDRLFGELSQMEGIEVFPSDANFILFRSNFPAERLYKELLVRGVLVRNVSYLPRLERCLRVSVGLPQENDAFLEALEDSLKSFT</sequence>
<dbReference type="InterPro" id="IPR015421">
    <property type="entry name" value="PyrdxlP-dep_Trfase_major"/>
</dbReference>
<dbReference type="InterPro" id="IPR015422">
    <property type="entry name" value="PyrdxlP-dep_Trfase_small"/>
</dbReference>
<comment type="subunit">
    <text evidence="4 11">Homodimer.</text>
</comment>
<feature type="modified residue" description="N6-(pyridoxal phosphate)lysine" evidence="11">
    <location>
        <position position="208"/>
    </location>
</feature>
<evidence type="ECO:0000313" key="14">
    <source>
        <dbReference type="Proteomes" id="UP000218627"/>
    </source>
</evidence>
<comment type="pathway">
    <text evidence="2 11">Amino-acid biosynthesis; L-histidine biosynthesis; L-histidine from 5-phospho-alpha-D-ribose 1-diphosphate: step 7/9.</text>
</comment>
<reference evidence="14" key="1">
    <citation type="submission" date="2017-09" db="EMBL/GenBank/DDBJ databases">
        <authorList>
            <person name="Varghese N."/>
            <person name="Submissions S."/>
        </authorList>
    </citation>
    <scope>NUCLEOTIDE SEQUENCE [LARGE SCALE GENOMIC DNA]</scope>
    <source>
        <strain evidence="14">DSM 2913</strain>
    </source>
</reference>
<dbReference type="Gene3D" id="3.90.1150.10">
    <property type="entry name" value="Aspartate Aminotransferase, domain 1"/>
    <property type="match status" value="1"/>
</dbReference>
<dbReference type="GO" id="GO:0004400">
    <property type="term" value="F:histidinol-phosphate transaminase activity"/>
    <property type="evidence" value="ECO:0007669"/>
    <property type="project" value="UniProtKB-UniRule"/>
</dbReference>
<evidence type="ECO:0000256" key="8">
    <source>
        <dbReference type="ARBA" id="ARBA00022898"/>
    </source>
</evidence>
<dbReference type="GO" id="GO:0030170">
    <property type="term" value="F:pyridoxal phosphate binding"/>
    <property type="evidence" value="ECO:0007669"/>
    <property type="project" value="InterPro"/>
</dbReference>
<protein>
    <recommendedName>
        <fullName evidence="11">Histidinol-phosphate aminotransferase</fullName>
        <ecNumber evidence="11">2.6.1.9</ecNumber>
    </recommendedName>
    <alternativeName>
        <fullName evidence="11">Imidazole acetol-phosphate transaminase</fullName>
    </alternativeName>
</protein>
<evidence type="ECO:0000256" key="5">
    <source>
        <dbReference type="ARBA" id="ARBA00022576"/>
    </source>
</evidence>
<evidence type="ECO:0000259" key="12">
    <source>
        <dbReference type="Pfam" id="PF00155"/>
    </source>
</evidence>
<name>A0A285P1C6_9AQUI</name>
<dbReference type="OrthoDB" id="9813612at2"/>
<dbReference type="PANTHER" id="PTHR43643:SF6">
    <property type="entry name" value="HISTIDINOL-PHOSPHATE AMINOTRANSFERASE"/>
    <property type="match status" value="1"/>
</dbReference>
<evidence type="ECO:0000256" key="10">
    <source>
        <dbReference type="ARBA" id="ARBA00047481"/>
    </source>
</evidence>
<organism evidence="13 14">
    <name type="scientific">Hydrogenobacter hydrogenophilus</name>
    <dbReference type="NCBI Taxonomy" id="35835"/>
    <lineage>
        <taxon>Bacteria</taxon>
        <taxon>Pseudomonadati</taxon>
        <taxon>Aquificota</taxon>
        <taxon>Aquificia</taxon>
        <taxon>Aquificales</taxon>
        <taxon>Aquificaceae</taxon>
        <taxon>Hydrogenobacter</taxon>
    </lineage>
</organism>
<dbReference type="InterPro" id="IPR015424">
    <property type="entry name" value="PyrdxlP-dep_Trfase"/>
</dbReference>
<keyword evidence="9 11" id="KW-0368">Histidine biosynthesis</keyword>
<keyword evidence="7 11" id="KW-0808">Transferase</keyword>
<comment type="similarity">
    <text evidence="3 11">Belongs to the class-II pyridoxal-phosphate-dependent aminotransferase family. Histidinol-phosphate aminotransferase subfamily.</text>
</comment>
<evidence type="ECO:0000256" key="4">
    <source>
        <dbReference type="ARBA" id="ARBA00011738"/>
    </source>
</evidence>
<evidence type="ECO:0000313" key="13">
    <source>
        <dbReference type="EMBL" id="SNZ15087.1"/>
    </source>
</evidence>
<evidence type="ECO:0000256" key="3">
    <source>
        <dbReference type="ARBA" id="ARBA00007970"/>
    </source>
</evidence>
<dbReference type="NCBIfam" id="TIGR01141">
    <property type="entry name" value="hisC"/>
    <property type="match status" value="1"/>
</dbReference>
<dbReference type="AlphaFoldDB" id="A0A285P1C6"/>
<gene>
    <name evidence="11" type="primary">hisC</name>
    <name evidence="13" type="ORF">SAMN06265353_1280</name>
</gene>
<evidence type="ECO:0000256" key="1">
    <source>
        <dbReference type="ARBA" id="ARBA00001933"/>
    </source>
</evidence>
<dbReference type="InterPro" id="IPR050106">
    <property type="entry name" value="HistidinolP_aminotransfase"/>
</dbReference>
<keyword evidence="5 11" id="KW-0032">Aminotransferase</keyword>
<comment type="cofactor">
    <cofactor evidence="1 11">
        <name>pyridoxal 5'-phosphate</name>
        <dbReference type="ChEBI" id="CHEBI:597326"/>
    </cofactor>
</comment>
<evidence type="ECO:0000256" key="9">
    <source>
        <dbReference type="ARBA" id="ARBA00023102"/>
    </source>
</evidence>
<evidence type="ECO:0000256" key="2">
    <source>
        <dbReference type="ARBA" id="ARBA00005011"/>
    </source>
</evidence>
<dbReference type="GO" id="GO:0000105">
    <property type="term" value="P:L-histidine biosynthetic process"/>
    <property type="evidence" value="ECO:0007669"/>
    <property type="project" value="UniProtKB-UniRule"/>
</dbReference>
<proteinExistence type="inferred from homology"/>
<dbReference type="UniPathway" id="UPA00031">
    <property type="reaction ID" value="UER00012"/>
</dbReference>
<dbReference type="HAMAP" id="MF_01023">
    <property type="entry name" value="HisC_aminotrans_2"/>
    <property type="match status" value="1"/>
</dbReference>
<dbReference type="SUPFAM" id="SSF53383">
    <property type="entry name" value="PLP-dependent transferases"/>
    <property type="match status" value="1"/>
</dbReference>
<accession>A0A285P1C6</accession>
<dbReference type="PANTHER" id="PTHR43643">
    <property type="entry name" value="HISTIDINOL-PHOSPHATE AMINOTRANSFERASE 2"/>
    <property type="match status" value="1"/>
</dbReference>